<organism evidence="1">
    <name type="scientific">Utricularia reniformis</name>
    <dbReference type="NCBI Taxonomy" id="192314"/>
    <lineage>
        <taxon>Eukaryota</taxon>
        <taxon>Viridiplantae</taxon>
        <taxon>Streptophyta</taxon>
        <taxon>Embryophyta</taxon>
        <taxon>Tracheophyta</taxon>
        <taxon>Spermatophyta</taxon>
        <taxon>Magnoliopsida</taxon>
        <taxon>eudicotyledons</taxon>
        <taxon>Gunneridae</taxon>
        <taxon>Pentapetalae</taxon>
        <taxon>asterids</taxon>
        <taxon>lamiids</taxon>
        <taxon>Lamiales</taxon>
        <taxon>Lentibulariaceae</taxon>
        <taxon>Utricularia</taxon>
    </lineage>
</organism>
<protein>
    <submittedName>
        <fullName evidence="1">Uncharacterized protein</fullName>
    </submittedName>
</protein>
<dbReference type="EMBL" id="KY774314">
    <property type="protein sequence ID" value="ART31291.1"/>
    <property type="molecule type" value="Genomic_DNA"/>
</dbReference>
<dbReference type="AlphaFoldDB" id="A0A1Y0B1N0"/>
<reference evidence="1" key="1">
    <citation type="submission" date="2017-03" db="EMBL/GenBank/DDBJ databases">
        <title>The mitochondrial genome of the carnivorous plant Utricularia reniformis (Lentibulariaceae): structure, comparative analysis and evolutionary landmarks.</title>
        <authorList>
            <person name="Silva S.R."/>
            <person name="Alvarenga D.O."/>
            <person name="Michael T.P."/>
            <person name="Miranda V.F.O."/>
            <person name="Varani A.M."/>
        </authorList>
    </citation>
    <scope>NUCLEOTIDE SEQUENCE</scope>
</reference>
<name>A0A1Y0B1N0_9LAMI</name>
<geneLocation type="mitochondrion" evidence="1"/>
<evidence type="ECO:0000313" key="1">
    <source>
        <dbReference type="EMBL" id="ART31291.1"/>
    </source>
</evidence>
<keyword evidence="1" id="KW-0496">Mitochondrion</keyword>
<gene>
    <name evidence="1" type="ORF">AEK19_MT1069</name>
</gene>
<sequence length="116" mass="13784">MFLVNKRDSENRVVVLLFLSFELRKYVRESYLFKWTGPLTFLPKKEEGLLYLFNPVFQYRIKEVFFAIEFLISWVHDILNSIPKEQPNSDRNYLSIESETTAKGYLIKGAFSNLFS</sequence>
<accession>A0A1Y0B1N0</accession>
<proteinExistence type="predicted"/>